<feature type="signal peptide" evidence="1">
    <location>
        <begin position="1"/>
        <end position="19"/>
    </location>
</feature>
<name>A0A5C4SZ84_9BACL</name>
<evidence type="ECO:0000313" key="3">
    <source>
        <dbReference type="Proteomes" id="UP000307943"/>
    </source>
</evidence>
<protein>
    <submittedName>
        <fullName evidence="2">Uncharacterized protein</fullName>
    </submittedName>
</protein>
<evidence type="ECO:0000256" key="1">
    <source>
        <dbReference type="SAM" id="SignalP"/>
    </source>
</evidence>
<dbReference type="RefSeq" id="WP_139606409.1">
    <property type="nucleotide sequence ID" value="NZ_VDCQ01000065.1"/>
</dbReference>
<evidence type="ECO:0000313" key="2">
    <source>
        <dbReference type="EMBL" id="TNJ62138.1"/>
    </source>
</evidence>
<gene>
    <name evidence="2" type="ORF">FE784_32475</name>
</gene>
<reference evidence="2 3" key="1">
    <citation type="submission" date="2019-05" db="EMBL/GenBank/DDBJ databases">
        <title>We sequenced the genome of Paenibacillus hemerocallicola KCTC 33185 for further insight into its adaptation and study the phylogeny of Paenibacillus.</title>
        <authorList>
            <person name="Narsing Rao M.P."/>
        </authorList>
    </citation>
    <scope>NUCLEOTIDE SEQUENCE [LARGE SCALE GENOMIC DNA]</scope>
    <source>
        <strain evidence="2 3">KCTC 33185</strain>
    </source>
</reference>
<comment type="caution">
    <text evidence="2">The sequence shown here is derived from an EMBL/GenBank/DDBJ whole genome shotgun (WGS) entry which is preliminary data.</text>
</comment>
<sequence>MKLKSLLLAALLASGLTYTLTEKLATAQAAESLQAVTSTDESLTLFETTTLRDDQGLEVGSVSPQQVRILQISSIRRGHGEGYLVPMYLISTWLGDKWIIPDNALKGSEEKMDTYLELSHEERLYDDPGLLSEKGVIGKQTVKVLSRWDRRYKIATPDGERWIAPGGSAITGVNPIQADVQLKAQTKLFRFPNEYDTGASVSPQVMHVTAVWRDWYRADSWLGPVWFRLHELDAVDAGDNVEVGLGARYFDGKQTQIRAQVQLGPKWREQSETFPVSFNVAFYDDKGDRIGVSSGATVHLASGEPTTADLTVDQNINQFALAIVELGMFNGNIVKRTAPGDPMAISDAANQVLRIGAIQVRQEGAFSVIAGQYEYKLGGAHRLLAELSFLDADGKSIARMPLSLAFDDAYPGSGALRPFEAVVPTDVTKYASLSLKVLEVTDNEAKDILNKLLPKAIGIIGGMFNGSGWFTEDATKPIPGEKEYFLVTGEKWKTEMDTRNVKSIADLKKVIEDVFKKDIAQKLLYSRYLETKDAGLPLYKDYEGRLYVNTQNGGHGWATKFLIDTAKIKSQKDNIVEIALDTTVLDDPYGTLIIKIEYVNDKWLMASGLDNYESIISGSVK</sequence>
<dbReference type="EMBL" id="VDCQ01000065">
    <property type="protein sequence ID" value="TNJ62138.1"/>
    <property type="molecule type" value="Genomic_DNA"/>
</dbReference>
<feature type="chain" id="PRO_5039475587" evidence="1">
    <location>
        <begin position="20"/>
        <end position="621"/>
    </location>
</feature>
<proteinExistence type="predicted"/>
<organism evidence="2 3">
    <name type="scientific">Paenibacillus hemerocallicola</name>
    <dbReference type="NCBI Taxonomy" id="1172614"/>
    <lineage>
        <taxon>Bacteria</taxon>
        <taxon>Bacillati</taxon>
        <taxon>Bacillota</taxon>
        <taxon>Bacilli</taxon>
        <taxon>Bacillales</taxon>
        <taxon>Paenibacillaceae</taxon>
        <taxon>Paenibacillus</taxon>
    </lineage>
</organism>
<keyword evidence="3" id="KW-1185">Reference proteome</keyword>
<accession>A0A5C4SZ84</accession>
<dbReference type="Proteomes" id="UP000307943">
    <property type="component" value="Unassembled WGS sequence"/>
</dbReference>
<dbReference type="AlphaFoldDB" id="A0A5C4SZ84"/>
<dbReference type="OrthoDB" id="2581101at2"/>
<keyword evidence="1" id="KW-0732">Signal</keyword>